<evidence type="ECO:0000256" key="1">
    <source>
        <dbReference type="SAM" id="MobiDB-lite"/>
    </source>
</evidence>
<dbReference type="AlphaFoldDB" id="A0A067QAZ7"/>
<reference evidence="3" key="1">
    <citation type="journal article" date="2014" name="Proc. Natl. Acad. Sci. U.S.A.">
        <title>Extensive sampling of basidiomycete genomes demonstrates inadequacy of the white-rot/brown-rot paradigm for wood decay fungi.</title>
        <authorList>
            <person name="Riley R."/>
            <person name="Salamov A.A."/>
            <person name="Brown D.W."/>
            <person name="Nagy L.G."/>
            <person name="Floudas D."/>
            <person name="Held B.W."/>
            <person name="Levasseur A."/>
            <person name="Lombard V."/>
            <person name="Morin E."/>
            <person name="Otillar R."/>
            <person name="Lindquist E.A."/>
            <person name="Sun H."/>
            <person name="LaButti K.M."/>
            <person name="Schmutz J."/>
            <person name="Jabbour D."/>
            <person name="Luo H."/>
            <person name="Baker S.E."/>
            <person name="Pisabarro A.G."/>
            <person name="Walton J.D."/>
            <person name="Blanchette R.A."/>
            <person name="Henrissat B."/>
            <person name="Martin F."/>
            <person name="Cullen D."/>
            <person name="Hibbett D.S."/>
            <person name="Grigoriev I.V."/>
        </authorList>
    </citation>
    <scope>NUCLEOTIDE SEQUENCE [LARGE SCALE GENOMIC DNA]</scope>
    <source>
        <strain evidence="3">MUCL 33604</strain>
    </source>
</reference>
<organism evidence="2 3">
    <name type="scientific">Jaapia argillacea MUCL 33604</name>
    <dbReference type="NCBI Taxonomy" id="933084"/>
    <lineage>
        <taxon>Eukaryota</taxon>
        <taxon>Fungi</taxon>
        <taxon>Dikarya</taxon>
        <taxon>Basidiomycota</taxon>
        <taxon>Agaricomycotina</taxon>
        <taxon>Agaricomycetes</taxon>
        <taxon>Agaricomycetidae</taxon>
        <taxon>Jaapiales</taxon>
        <taxon>Jaapiaceae</taxon>
        <taxon>Jaapia</taxon>
    </lineage>
</organism>
<protein>
    <submittedName>
        <fullName evidence="2">Uncharacterized protein</fullName>
    </submittedName>
</protein>
<gene>
    <name evidence="2" type="ORF">JAAARDRAFT_631801</name>
</gene>
<sequence length="145" mass="16041">MSYFPQLQHPQPVFPTDIINGDDDRPPPYSSPAPPEMGYASFPDVGPSVPRVTVPTSHPAHHADPRFPQKESFLDSRPSFSTPSPSSPPNQFIPDSQRPSAAVVRLAITTRSTIKTTQTPPAHHSRRYRHIHHRGLGCRCSRCCG</sequence>
<feature type="region of interest" description="Disordered" evidence="1">
    <location>
        <begin position="1"/>
        <end position="101"/>
    </location>
</feature>
<evidence type="ECO:0000313" key="3">
    <source>
        <dbReference type="Proteomes" id="UP000027265"/>
    </source>
</evidence>
<feature type="compositionally biased region" description="Basic and acidic residues" evidence="1">
    <location>
        <begin position="61"/>
        <end position="74"/>
    </location>
</feature>
<keyword evidence="3" id="KW-1185">Reference proteome</keyword>
<dbReference type="HOGENOM" id="CLU_1787137_0_0_1"/>
<name>A0A067QAZ7_9AGAM</name>
<dbReference type="InParanoid" id="A0A067QAZ7"/>
<dbReference type="EMBL" id="KL197715">
    <property type="protein sequence ID" value="KDQ59756.1"/>
    <property type="molecule type" value="Genomic_DNA"/>
</dbReference>
<evidence type="ECO:0000313" key="2">
    <source>
        <dbReference type="EMBL" id="KDQ59756.1"/>
    </source>
</evidence>
<proteinExistence type="predicted"/>
<dbReference type="Proteomes" id="UP000027265">
    <property type="component" value="Unassembled WGS sequence"/>
</dbReference>
<accession>A0A067QAZ7</accession>